<evidence type="ECO:0000313" key="2">
    <source>
        <dbReference type="Proteomes" id="UP001596147"/>
    </source>
</evidence>
<dbReference type="Proteomes" id="UP001596147">
    <property type="component" value="Unassembled WGS sequence"/>
</dbReference>
<evidence type="ECO:0008006" key="3">
    <source>
        <dbReference type="Google" id="ProtNLM"/>
    </source>
</evidence>
<proteinExistence type="predicted"/>
<reference evidence="2" key="1">
    <citation type="journal article" date="2019" name="Int. J. Syst. Evol. Microbiol.">
        <title>The Global Catalogue of Microorganisms (GCM) 10K type strain sequencing project: providing services to taxonomists for standard genome sequencing and annotation.</title>
        <authorList>
            <consortium name="The Broad Institute Genomics Platform"/>
            <consortium name="The Broad Institute Genome Sequencing Center for Infectious Disease"/>
            <person name="Wu L."/>
            <person name="Ma J."/>
        </authorList>
    </citation>
    <scope>NUCLEOTIDE SEQUENCE [LARGE SCALE GENOMIC DNA]</scope>
    <source>
        <strain evidence="2">CGMCC 1.12237</strain>
    </source>
</reference>
<gene>
    <name evidence="1" type="ORF">ACFPM4_05735</name>
</gene>
<dbReference type="EMBL" id="JBHSMC010000003">
    <property type="protein sequence ID" value="MFC5464259.1"/>
    <property type="molecule type" value="Genomic_DNA"/>
</dbReference>
<keyword evidence="2" id="KW-1185">Reference proteome</keyword>
<accession>A0ABW0LES5</accession>
<protein>
    <recommendedName>
        <fullName evidence="3">Transposase IS4-like domain-containing protein</fullName>
    </recommendedName>
</protein>
<comment type="caution">
    <text evidence="1">The sequence shown here is derived from an EMBL/GenBank/DDBJ whole genome shotgun (WGS) entry which is preliminary data.</text>
</comment>
<sequence length="242" mass="28587">MLVLVDEILSLQNNDEFVKKAKLKGKYNQLDDALRFIKPSFFTRKIVFKTPTLNEELEYFIKLFEEHDKIAYFYDSRFRSGELLNRLQNWLLPDKVLWPIPINGNKAELLYFVEEVRRLDAEKATYTDVLKLMKGRGRKRRNWVISPSPMKVIRPKKHNAIYKPKNYQVFVLMEVLADRRIKTHQTGTIDRLWKVLTEEQETEQVWAVSKGLDIDLPHAMKHVQLENECLPVGVPYIQAVTI</sequence>
<evidence type="ECO:0000313" key="1">
    <source>
        <dbReference type="EMBL" id="MFC5464259.1"/>
    </source>
</evidence>
<name>A0ABW0LES5_9BACI</name>
<dbReference type="RefSeq" id="WP_382348871.1">
    <property type="nucleotide sequence ID" value="NZ_JBHSMC010000003.1"/>
</dbReference>
<organism evidence="1 2">
    <name type="scientific">Lederbergia graminis</name>
    <dbReference type="NCBI Taxonomy" id="735518"/>
    <lineage>
        <taxon>Bacteria</taxon>
        <taxon>Bacillati</taxon>
        <taxon>Bacillota</taxon>
        <taxon>Bacilli</taxon>
        <taxon>Bacillales</taxon>
        <taxon>Bacillaceae</taxon>
        <taxon>Lederbergia</taxon>
    </lineage>
</organism>